<dbReference type="SMART" id="SM00487">
    <property type="entry name" value="DEXDc"/>
    <property type="match status" value="1"/>
</dbReference>
<dbReference type="InterPro" id="IPR001781">
    <property type="entry name" value="Znf_LIM"/>
</dbReference>
<organism evidence="11 12">
    <name type="scientific">Gomphillus americanus</name>
    <dbReference type="NCBI Taxonomy" id="1940652"/>
    <lineage>
        <taxon>Eukaryota</taxon>
        <taxon>Fungi</taxon>
        <taxon>Dikarya</taxon>
        <taxon>Ascomycota</taxon>
        <taxon>Pezizomycotina</taxon>
        <taxon>Lecanoromycetes</taxon>
        <taxon>OSLEUM clade</taxon>
        <taxon>Ostropomycetidae</taxon>
        <taxon>Ostropales</taxon>
        <taxon>Graphidaceae</taxon>
        <taxon>Gomphilloideae</taxon>
        <taxon>Gomphillus</taxon>
    </lineage>
</organism>
<dbReference type="InterPro" id="IPR014001">
    <property type="entry name" value="Helicase_ATP-bd"/>
</dbReference>
<dbReference type="Pfam" id="PF00271">
    <property type="entry name" value="Helicase_C"/>
    <property type="match status" value="1"/>
</dbReference>
<dbReference type="CDD" id="cd18008">
    <property type="entry name" value="DEXDc_SHPRH-like"/>
    <property type="match status" value="1"/>
</dbReference>
<keyword evidence="5" id="KW-0067">ATP-binding</keyword>
<evidence type="ECO:0000259" key="9">
    <source>
        <dbReference type="PROSITE" id="PS51192"/>
    </source>
</evidence>
<dbReference type="PANTHER" id="PTHR45626">
    <property type="entry name" value="TRANSCRIPTION TERMINATION FACTOR 2-RELATED"/>
    <property type="match status" value="1"/>
</dbReference>
<evidence type="ECO:0000256" key="4">
    <source>
        <dbReference type="ARBA" id="ARBA00022833"/>
    </source>
</evidence>
<dbReference type="GO" id="GO:0046872">
    <property type="term" value="F:metal ion binding"/>
    <property type="evidence" value="ECO:0007669"/>
    <property type="project" value="UniProtKB-KW"/>
</dbReference>
<evidence type="ECO:0000313" key="11">
    <source>
        <dbReference type="EMBL" id="CAF9928664.1"/>
    </source>
</evidence>
<accession>A0A8H3FSR7</accession>
<feature type="domain" description="Helicase ATP-binding" evidence="9">
    <location>
        <begin position="467"/>
        <end position="657"/>
    </location>
</feature>
<dbReference type="InterPro" id="IPR038718">
    <property type="entry name" value="SNF2-like_sf"/>
</dbReference>
<dbReference type="InterPro" id="IPR049730">
    <property type="entry name" value="SNF2/RAD54-like_C"/>
</dbReference>
<dbReference type="GO" id="GO:0008094">
    <property type="term" value="F:ATP-dependent activity, acting on DNA"/>
    <property type="evidence" value="ECO:0007669"/>
    <property type="project" value="TreeGrafter"/>
</dbReference>
<dbReference type="InterPro" id="IPR050628">
    <property type="entry name" value="SNF2_RAD54_helicase_TF"/>
</dbReference>
<evidence type="ECO:0000256" key="7">
    <source>
        <dbReference type="SAM" id="MobiDB-lite"/>
    </source>
</evidence>
<dbReference type="Gene3D" id="3.40.50.10810">
    <property type="entry name" value="Tandem AAA-ATPase domain"/>
    <property type="match status" value="1"/>
</dbReference>
<dbReference type="InterPro" id="IPR000330">
    <property type="entry name" value="SNF2_N"/>
</dbReference>
<feature type="domain" description="Helicase C-terminal" evidence="10">
    <location>
        <begin position="913"/>
        <end position="1084"/>
    </location>
</feature>
<evidence type="ECO:0000256" key="1">
    <source>
        <dbReference type="ARBA" id="ARBA00022723"/>
    </source>
</evidence>
<dbReference type="PANTHER" id="PTHR45626:SF52">
    <property type="entry name" value="SINGLE-STRANDED DNA-DEPENDENT ATPASE (EUROFUNG)"/>
    <property type="match status" value="1"/>
</dbReference>
<dbReference type="GO" id="GO:0016787">
    <property type="term" value="F:hydrolase activity"/>
    <property type="evidence" value="ECO:0007669"/>
    <property type="project" value="UniProtKB-KW"/>
</dbReference>
<dbReference type="Gene3D" id="3.40.50.300">
    <property type="entry name" value="P-loop containing nucleotide triphosphate hydrolases"/>
    <property type="match status" value="1"/>
</dbReference>
<evidence type="ECO:0000256" key="5">
    <source>
        <dbReference type="ARBA" id="ARBA00022840"/>
    </source>
</evidence>
<keyword evidence="12" id="KW-1185">Reference proteome</keyword>
<dbReference type="GO" id="GO:0005634">
    <property type="term" value="C:nucleus"/>
    <property type="evidence" value="ECO:0007669"/>
    <property type="project" value="TreeGrafter"/>
</dbReference>
<dbReference type="CDD" id="cd18793">
    <property type="entry name" value="SF2_C_SNF"/>
    <property type="match status" value="1"/>
</dbReference>
<gene>
    <name evidence="11" type="ORF">GOMPHAMPRED_005201</name>
</gene>
<reference evidence="11" key="1">
    <citation type="submission" date="2021-03" db="EMBL/GenBank/DDBJ databases">
        <authorList>
            <person name="Tagirdzhanova G."/>
        </authorList>
    </citation>
    <scope>NUCLEOTIDE SEQUENCE</scope>
</reference>
<dbReference type="EMBL" id="CAJPDQ010000030">
    <property type="protein sequence ID" value="CAF9928664.1"/>
    <property type="molecule type" value="Genomic_DNA"/>
</dbReference>
<dbReference type="Proteomes" id="UP000664169">
    <property type="component" value="Unassembled WGS sequence"/>
</dbReference>
<dbReference type="PROSITE" id="PS51194">
    <property type="entry name" value="HELICASE_CTER"/>
    <property type="match status" value="1"/>
</dbReference>
<name>A0A8H3FSR7_9LECA</name>
<feature type="compositionally biased region" description="Polar residues" evidence="7">
    <location>
        <begin position="114"/>
        <end position="132"/>
    </location>
</feature>
<dbReference type="PROSITE" id="PS51192">
    <property type="entry name" value="HELICASE_ATP_BIND_1"/>
    <property type="match status" value="1"/>
</dbReference>
<dbReference type="InterPro" id="IPR001650">
    <property type="entry name" value="Helicase_C-like"/>
</dbReference>
<feature type="region of interest" description="Disordered" evidence="7">
    <location>
        <begin position="1"/>
        <end position="132"/>
    </location>
</feature>
<dbReference type="PROSITE" id="PS50023">
    <property type="entry name" value="LIM_DOMAIN_2"/>
    <property type="match status" value="1"/>
</dbReference>
<dbReference type="GO" id="GO:0030695">
    <property type="term" value="F:GTPase regulator activity"/>
    <property type="evidence" value="ECO:0007669"/>
    <property type="project" value="UniProtKB-ARBA"/>
</dbReference>
<evidence type="ECO:0000256" key="6">
    <source>
        <dbReference type="PROSITE-ProRule" id="PRU00125"/>
    </source>
</evidence>
<keyword evidence="3" id="KW-0378">Hydrolase</keyword>
<feature type="region of interest" description="Disordered" evidence="7">
    <location>
        <begin position="154"/>
        <end position="201"/>
    </location>
</feature>
<feature type="domain" description="LIM zinc-binding" evidence="8">
    <location>
        <begin position="810"/>
        <end position="877"/>
    </location>
</feature>
<protein>
    <submittedName>
        <fullName evidence="11">Uncharacterized protein</fullName>
    </submittedName>
</protein>
<dbReference type="Pfam" id="PF00176">
    <property type="entry name" value="SNF2-rel_dom"/>
    <property type="match status" value="1"/>
</dbReference>
<comment type="caution">
    <text evidence="11">The sequence shown here is derived from an EMBL/GenBank/DDBJ whole genome shotgun (WGS) entry which is preliminary data.</text>
</comment>
<dbReference type="SMART" id="SM00490">
    <property type="entry name" value="HELICc"/>
    <property type="match status" value="1"/>
</dbReference>
<feature type="compositionally biased region" description="Polar residues" evidence="7">
    <location>
        <begin position="42"/>
        <end position="57"/>
    </location>
</feature>
<dbReference type="OrthoDB" id="448448at2759"/>
<sequence>MDPVCEGRSKPPPVVSPATPSPHALLNPKGSANGKPKETDVTIPSNSGKPQISSANGYSPAPEPQFVFTNSESGYNDDEDPQDDHHNLIGQASLLSRSQNTRDRPEQAAKRQKLSTNDNHNWVTSKGGSEISQHFKQKREEGAMIGHETVDTTKEISTEPIDLTVNGSGDEALKTGDDDAAKEKNDENQDMQEDGEEPEDPEVCIGQVDGAQVNIDRIPAFPKSSRMLSETHWPACKIALKKLGPRDMRITAFDCNGDDFGTLGAKWAYAMSLAIDGKKITKLVCRLMPRKKRPGQAVGQGVSEVAPVQLLVHCKKSLAINLYKQFAKQKTPLRQPIGVSEELLQKINYYDVEEELYEDGGMDPGGRIDPKALQKLEHDIFDILNEIPEHNYLAKMYEDSGYIATPLLDYQRQGLQFMTEQETRYLTLLDEHDPFMAGPAGRCLWRTRNDEKGVVKFFNRATGHVQDEPPDQTMGGLLADQMGLGKTLTVIALIASTIDAAEHWCHNAEKDFAHGRELTNVRCTLVIAPTTVLQNWEEQLKQHVVGQNLQVLKYHGANRPTDLAELTDHDVIFTTYGTVQREMSWRNVRDKRINSLFARFKFFRIVLDEAHYIKGYMTERAKSIFDLHGERRWAITGTPIQNGFDDFGSILKFLRLAPFDKQFKQLVTFPAKREPEIVLGRMRVVFNSITLRRTKEKLTLPNNNKIVEYVVLRDDERLIYDRFTRNIQRSIRSIATEELSKNYMTFFQQLSSCRRICDSIDLLSNKEKSRLDGSAQSGLVHGNGEGTLDVDLTATEAYKQLDALDQCMAANCSRCGNALIKEQLDEEFDGGEIGRFWDCQCFICLDCSESFENDVEKRQADGKFTCPETDIVARVKSVRLTYKKLAAFRQELIQQDQVGASSVAKRYTRASSKTEALLQYLEQQRQSNTDGELPHKSVVFTYWSNYLDLLQIDLTAAGYAYLRLDGSVGQNRRVQIIESFNRDPSITILLATIGVGGVGLNLQVADAVFIMEPQWNPATEEQAVDRVHRLGQKRDVTTVRFLVTDSVEINVRQMAKDKQALADLTTSNTKLRRSDLTEKVQDLLNILQRR</sequence>
<dbReference type="AlphaFoldDB" id="A0A8H3FSR7"/>
<dbReference type="InterPro" id="IPR027417">
    <property type="entry name" value="P-loop_NTPase"/>
</dbReference>
<proteinExistence type="predicted"/>
<keyword evidence="1 6" id="KW-0479">Metal-binding</keyword>
<dbReference type="GO" id="GO:0006281">
    <property type="term" value="P:DNA repair"/>
    <property type="evidence" value="ECO:0007669"/>
    <property type="project" value="TreeGrafter"/>
</dbReference>
<evidence type="ECO:0000256" key="3">
    <source>
        <dbReference type="ARBA" id="ARBA00022801"/>
    </source>
</evidence>
<evidence type="ECO:0000259" key="8">
    <source>
        <dbReference type="PROSITE" id="PS50023"/>
    </source>
</evidence>
<keyword evidence="6" id="KW-0440">LIM domain</keyword>
<feature type="compositionally biased region" description="Basic and acidic residues" evidence="7">
    <location>
        <begin position="171"/>
        <end position="187"/>
    </location>
</feature>
<dbReference type="GO" id="GO:0005524">
    <property type="term" value="F:ATP binding"/>
    <property type="evidence" value="ECO:0007669"/>
    <property type="project" value="UniProtKB-KW"/>
</dbReference>
<feature type="compositionally biased region" description="Basic and acidic residues" evidence="7">
    <location>
        <begin position="100"/>
        <end position="109"/>
    </location>
</feature>
<evidence type="ECO:0000313" key="12">
    <source>
        <dbReference type="Proteomes" id="UP000664169"/>
    </source>
</evidence>
<keyword evidence="4 6" id="KW-0862">Zinc</keyword>
<evidence type="ECO:0000256" key="2">
    <source>
        <dbReference type="ARBA" id="ARBA00022741"/>
    </source>
</evidence>
<keyword evidence="2" id="KW-0547">Nucleotide-binding</keyword>
<dbReference type="SUPFAM" id="SSF52540">
    <property type="entry name" value="P-loop containing nucleoside triphosphate hydrolases"/>
    <property type="match status" value="2"/>
</dbReference>
<feature type="compositionally biased region" description="Acidic residues" evidence="7">
    <location>
        <begin position="188"/>
        <end position="201"/>
    </location>
</feature>
<evidence type="ECO:0000259" key="10">
    <source>
        <dbReference type="PROSITE" id="PS51194"/>
    </source>
</evidence>